<accession>A0AAD6V8X9</accession>
<reference evidence="1" key="1">
    <citation type="submission" date="2023-03" db="EMBL/GenBank/DDBJ databases">
        <title>Massive genome expansion in bonnet fungi (Mycena s.s.) driven by repeated elements and novel gene families across ecological guilds.</title>
        <authorList>
            <consortium name="Lawrence Berkeley National Laboratory"/>
            <person name="Harder C.B."/>
            <person name="Miyauchi S."/>
            <person name="Viragh M."/>
            <person name="Kuo A."/>
            <person name="Thoen E."/>
            <person name="Andreopoulos B."/>
            <person name="Lu D."/>
            <person name="Skrede I."/>
            <person name="Drula E."/>
            <person name="Henrissat B."/>
            <person name="Morin E."/>
            <person name="Kohler A."/>
            <person name="Barry K."/>
            <person name="LaButti K."/>
            <person name="Morin E."/>
            <person name="Salamov A."/>
            <person name="Lipzen A."/>
            <person name="Mereny Z."/>
            <person name="Hegedus B."/>
            <person name="Baldrian P."/>
            <person name="Stursova M."/>
            <person name="Weitz H."/>
            <person name="Taylor A."/>
            <person name="Grigoriev I.V."/>
            <person name="Nagy L.G."/>
            <person name="Martin F."/>
            <person name="Kauserud H."/>
        </authorList>
    </citation>
    <scope>NUCLEOTIDE SEQUENCE</scope>
    <source>
        <strain evidence="1">9144</strain>
    </source>
</reference>
<name>A0AAD6V8X9_9AGAR</name>
<gene>
    <name evidence="1" type="ORF">GGX14DRAFT_397526</name>
</gene>
<dbReference type="AlphaFoldDB" id="A0AAD6V8X9"/>
<sequence length="176" mass="19068">MYRYPTEYHASAPLAYVTSHTPAMHTHACSMPPAEPVTYAHRSVRIRIHIGAFVAAGAAQRLDQPRTPAADVLAPETGVRVSGDPDFVPPGAHLADIWPALRYWPEWLPCGGFHATTRAIAKHMDKTLDIGLDHVKVQMFLEGGHDEYLVKWAAGSVQTAGSDTVCTPSTTPSAQC</sequence>
<keyword evidence="2" id="KW-1185">Reference proteome</keyword>
<dbReference type="EMBL" id="JARJCW010000042">
    <property type="protein sequence ID" value="KAJ7205829.1"/>
    <property type="molecule type" value="Genomic_DNA"/>
</dbReference>
<proteinExistence type="predicted"/>
<organism evidence="1 2">
    <name type="scientific">Mycena pura</name>
    <dbReference type="NCBI Taxonomy" id="153505"/>
    <lineage>
        <taxon>Eukaryota</taxon>
        <taxon>Fungi</taxon>
        <taxon>Dikarya</taxon>
        <taxon>Basidiomycota</taxon>
        <taxon>Agaricomycotina</taxon>
        <taxon>Agaricomycetes</taxon>
        <taxon>Agaricomycetidae</taxon>
        <taxon>Agaricales</taxon>
        <taxon>Marasmiineae</taxon>
        <taxon>Mycenaceae</taxon>
        <taxon>Mycena</taxon>
    </lineage>
</organism>
<protein>
    <submittedName>
        <fullName evidence="1">Uncharacterized protein</fullName>
    </submittedName>
</protein>
<comment type="caution">
    <text evidence="1">The sequence shown here is derived from an EMBL/GenBank/DDBJ whole genome shotgun (WGS) entry which is preliminary data.</text>
</comment>
<evidence type="ECO:0000313" key="2">
    <source>
        <dbReference type="Proteomes" id="UP001219525"/>
    </source>
</evidence>
<evidence type="ECO:0000313" key="1">
    <source>
        <dbReference type="EMBL" id="KAJ7205829.1"/>
    </source>
</evidence>
<dbReference type="Proteomes" id="UP001219525">
    <property type="component" value="Unassembled WGS sequence"/>
</dbReference>